<evidence type="ECO:0000256" key="2">
    <source>
        <dbReference type="ARBA" id="ARBA00004687"/>
    </source>
</evidence>
<dbReference type="GO" id="GO:0004376">
    <property type="term" value="F:GPI mannosyltransferase activity"/>
    <property type="evidence" value="ECO:0007669"/>
    <property type="project" value="InterPro"/>
</dbReference>
<feature type="transmembrane region" description="Helical" evidence="10">
    <location>
        <begin position="12"/>
        <end position="33"/>
    </location>
</feature>
<keyword evidence="7" id="KW-0256">Endoplasmic reticulum</keyword>
<evidence type="ECO:0000256" key="6">
    <source>
        <dbReference type="ARBA" id="ARBA00022692"/>
    </source>
</evidence>
<dbReference type="PANTHER" id="PTHR12468:SF2">
    <property type="entry name" value="GPI MANNOSYLTRANSFERASE 2"/>
    <property type="match status" value="1"/>
</dbReference>
<keyword evidence="5" id="KW-0808">Transferase</keyword>
<proteinExistence type="predicted"/>
<evidence type="ECO:0000256" key="3">
    <source>
        <dbReference type="ARBA" id="ARBA00022502"/>
    </source>
</evidence>
<evidence type="ECO:0000313" key="12">
    <source>
        <dbReference type="EMBL" id="OGM27567.1"/>
    </source>
</evidence>
<feature type="transmembrane region" description="Helical" evidence="10">
    <location>
        <begin position="103"/>
        <end position="123"/>
    </location>
</feature>
<evidence type="ECO:0000256" key="4">
    <source>
        <dbReference type="ARBA" id="ARBA00022676"/>
    </source>
</evidence>
<accession>A0A1F7YJX1</accession>
<sequence>MNLRKSDLKFIITSFLMWRIGLFLILIIAPFLFPLQKDFLGGGLESYIKNPWLWSWANFDGEHFLAIAYQGYLPLTYFFFPLYPLATKLLSIFIGAGLENLNYSALIVSNLSFLVGSTGLYKLLRTDFGERVSKLTYILLLIFPTSFYFGSVYSESLFFALVVWSFYFARKKKWLFAGLLCGLGAITRLAGVALIPALVTEGMLDRKKREKLSWRFIFSIIVSVSGIFIYMYFLFIRTGDPLEFFHNVSIFGQQRSSVFVSLPQVFYRYVFKVLPNVSYKYFPAVLAAWMEFIVAVIFTLLMLISFFRLRISYAVYLTLGFLIPTLSGSFSSLPRYVIVLFPAFILIASWFDKRHRIAKVLLSLLALLMLFISCSLFLRGYWIS</sequence>
<evidence type="ECO:0000256" key="7">
    <source>
        <dbReference type="ARBA" id="ARBA00022824"/>
    </source>
</evidence>
<dbReference type="Proteomes" id="UP000179221">
    <property type="component" value="Unassembled WGS sequence"/>
</dbReference>
<feature type="transmembrane region" description="Helical" evidence="10">
    <location>
        <begin position="360"/>
        <end position="382"/>
    </location>
</feature>
<comment type="pathway">
    <text evidence="2">Glycolipid biosynthesis; glycosylphosphatidylinositol-anchor biosynthesis.</text>
</comment>
<dbReference type="GO" id="GO:0006506">
    <property type="term" value="P:GPI anchor biosynthetic process"/>
    <property type="evidence" value="ECO:0007669"/>
    <property type="project" value="UniProtKB-UniPathway"/>
</dbReference>
<comment type="subcellular location">
    <subcellularLocation>
        <location evidence="1">Endoplasmic reticulum membrane</location>
        <topology evidence="1">Multi-pass membrane protein</topology>
    </subcellularLocation>
</comment>
<dbReference type="GO" id="GO:0000009">
    <property type="term" value="F:alpha-1,6-mannosyltransferase activity"/>
    <property type="evidence" value="ECO:0007669"/>
    <property type="project" value="InterPro"/>
</dbReference>
<feature type="transmembrane region" description="Helical" evidence="10">
    <location>
        <begin position="333"/>
        <end position="351"/>
    </location>
</feature>
<feature type="transmembrane region" description="Helical" evidence="10">
    <location>
        <begin position="212"/>
        <end position="235"/>
    </location>
</feature>
<keyword evidence="6 10" id="KW-0812">Transmembrane</keyword>
<feature type="transmembrane region" description="Helical" evidence="10">
    <location>
        <begin position="281"/>
        <end position="304"/>
    </location>
</feature>
<dbReference type="InterPro" id="IPR007315">
    <property type="entry name" value="PIG-V/Gpi18"/>
</dbReference>
<evidence type="ECO:0000256" key="1">
    <source>
        <dbReference type="ARBA" id="ARBA00004477"/>
    </source>
</evidence>
<evidence type="ECO:0000256" key="8">
    <source>
        <dbReference type="ARBA" id="ARBA00022989"/>
    </source>
</evidence>
<dbReference type="Pfam" id="PF13231">
    <property type="entry name" value="PMT_2"/>
    <property type="match status" value="1"/>
</dbReference>
<evidence type="ECO:0000259" key="11">
    <source>
        <dbReference type="Pfam" id="PF13231"/>
    </source>
</evidence>
<organism evidence="12 13">
    <name type="scientific">Candidatus Woesebacteria bacterium RIFCSPHIGHO2_01_FULL_40_22</name>
    <dbReference type="NCBI Taxonomy" id="1802499"/>
    <lineage>
        <taxon>Bacteria</taxon>
        <taxon>Candidatus Woeseibacteriota</taxon>
    </lineage>
</organism>
<dbReference type="UniPathway" id="UPA00196"/>
<comment type="caution">
    <text evidence="12">The sequence shown here is derived from an EMBL/GenBank/DDBJ whole genome shotgun (WGS) entry which is preliminary data.</text>
</comment>
<feature type="transmembrane region" description="Helical" evidence="10">
    <location>
        <begin position="311"/>
        <end position="327"/>
    </location>
</feature>
<evidence type="ECO:0000256" key="9">
    <source>
        <dbReference type="ARBA" id="ARBA00023136"/>
    </source>
</evidence>
<dbReference type="GO" id="GO:0031501">
    <property type="term" value="C:mannosyltransferase complex"/>
    <property type="evidence" value="ECO:0007669"/>
    <property type="project" value="TreeGrafter"/>
</dbReference>
<dbReference type="GO" id="GO:0016020">
    <property type="term" value="C:membrane"/>
    <property type="evidence" value="ECO:0007669"/>
    <property type="project" value="GOC"/>
</dbReference>
<feature type="transmembrane region" description="Helical" evidence="10">
    <location>
        <begin position="174"/>
        <end position="200"/>
    </location>
</feature>
<evidence type="ECO:0000256" key="5">
    <source>
        <dbReference type="ARBA" id="ARBA00022679"/>
    </source>
</evidence>
<evidence type="ECO:0000256" key="10">
    <source>
        <dbReference type="SAM" id="Phobius"/>
    </source>
</evidence>
<keyword evidence="3" id="KW-0337">GPI-anchor biosynthesis</keyword>
<gene>
    <name evidence="12" type="ORF">A2628_02145</name>
</gene>
<protein>
    <recommendedName>
        <fullName evidence="11">Glycosyltransferase RgtA/B/C/D-like domain-containing protein</fullName>
    </recommendedName>
</protein>
<keyword evidence="4" id="KW-0328">Glycosyltransferase</keyword>
<dbReference type="AlphaFoldDB" id="A0A1F7YJX1"/>
<dbReference type="EMBL" id="MGGL01000004">
    <property type="protein sequence ID" value="OGM27567.1"/>
    <property type="molecule type" value="Genomic_DNA"/>
</dbReference>
<reference evidence="12 13" key="1">
    <citation type="journal article" date="2016" name="Nat. Commun.">
        <title>Thousands of microbial genomes shed light on interconnected biogeochemical processes in an aquifer system.</title>
        <authorList>
            <person name="Anantharaman K."/>
            <person name="Brown C.T."/>
            <person name="Hug L.A."/>
            <person name="Sharon I."/>
            <person name="Castelle C.J."/>
            <person name="Probst A.J."/>
            <person name="Thomas B.C."/>
            <person name="Singh A."/>
            <person name="Wilkins M.J."/>
            <person name="Karaoz U."/>
            <person name="Brodie E.L."/>
            <person name="Williams K.H."/>
            <person name="Hubbard S.S."/>
            <person name="Banfield J.F."/>
        </authorList>
    </citation>
    <scope>NUCLEOTIDE SEQUENCE [LARGE SCALE GENOMIC DNA]</scope>
</reference>
<feature type="domain" description="Glycosyltransferase RgtA/B/C/D-like" evidence="11">
    <location>
        <begin position="101"/>
        <end position="218"/>
    </location>
</feature>
<keyword evidence="8 10" id="KW-1133">Transmembrane helix</keyword>
<dbReference type="PANTHER" id="PTHR12468">
    <property type="entry name" value="GPI MANNOSYLTRANSFERASE 2"/>
    <property type="match status" value="1"/>
</dbReference>
<name>A0A1F7YJX1_9BACT</name>
<keyword evidence="9 10" id="KW-0472">Membrane</keyword>
<dbReference type="InterPro" id="IPR038731">
    <property type="entry name" value="RgtA/B/C-like"/>
</dbReference>
<feature type="transmembrane region" description="Helical" evidence="10">
    <location>
        <begin position="135"/>
        <end position="168"/>
    </location>
</feature>
<evidence type="ECO:0000313" key="13">
    <source>
        <dbReference type="Proteomes" id="UP000179221"/>
    </source>
</evidence>